<keyword evidence="2" id="KW-1185">Reference proteome</keyword>
<dbReference type="EMBL" id="JBHUEY010000012">
    <property type="protein sequence ID" value="MFD1785602.1"/>
    <property type="molecule type" value="Genomic_DNA"/>
</dbReference>
<gene>
    <name evidence="1" type="ORF">ACFSC0_19560</name>
</gene>
<dbReference type="RefSeq" id="WP_377281641.1">
    <property type="nucleotide sequence ID" value="NZ_JBHRSI010000004.1"/>
</dbReference>
<reference evidence="2" key="1">
    <citation type="journal article" date="2019" name="Int. J. Syst. Evol. Microbiol.">
        <title>The Global Catalogue of Microorganisms (GCM) 10K type strain sequencing project: providing services to taxonomists for standard genome sequencing and annotation.</title>
        <authorList>
            <consortium name="The Broad Institute Genomics Platform"/>
            <consortium name="The Broad Institute Genome Sequencing Center for Infectious Disease"/>
            <person name="Wu L."/>
            <person name="Ma J."/>
        </authorList>
    </citation>
    <scope>NUCLEOTIDE SEQUENCE [LARGE SCALE GENOMIC DNA]</scope>
    <source>
        <strain evidence="2">DFY28</strain>
    </source>
</reference>
<organism evidence="1 2">
    <name type="scientific">Phenylobacterium terrae</name>
    <dbReference type="NCBI Taxonomy" id="2665495"/>
    <lineage>
        <taxon>Bacteria</taxon>
        <taxon>Pseudomonadati</taxon>
        <taxon>Pseudomonadota</taxon>
        <taxon>Alphaproteobacteria</taxon>
        <taxon>Caulobacterales</taxon>
        <taxon>Caulobacteraceae</taxon>
        <taxon>Phenylobacterium</taxon>
    </lineage>
</organism>
<accession>A0ABW4N6P7</accession>
<proteinExistence type="predicted"/>
<evidence type="ECO:0000313" key="1">
    <source>
        <dbReference type="EMBL" id="MFD1785602.1"/>
    </source>
</evidence>
<comment type="caution">
    <text evidence="1">The sequence shown here is derived from an EMBL/GenBank/DDBJ whole genome shotgun (WGS) entry which is preliminary data.</text>
</comment>
<sequence length="144" mass="16442">MVRHTARDREQGRIARHTRAALMSNTKWRKLIRALDRADLQLGHCVIKFVGEPEPCPAFKPGESTLYPGGGWIDASLGPIRLRTIEWLMFPRRYEYRPLNDRTIPAKVVEQNVDEAVRVLGDLGCYPIELSDQGLLIRGYLSQT</sequence>
<protein>
    <submittedName>
        <fullName evidence="1">DUF6678 family protein</fullName>
    </submittedName>
</protein>
<dbReference type="Pfam" id="PF20383">
    <property type="entry name" value="DUF6678"/>
    <property type="match status" value="1"/>
</dbReference>
<dbReference type="InterPro" id="IPR046500">
    <property type="entry name" value="DUF6678"/>
</dbReference>
<dbReference type="Proteomes" id="UP001597237">
    <property type="component" value="Unassembled WGS sequence"/>
</dbReference>
<evidence type="ECO:0000313" key="2">
    <source>
        <dbReference type="Proteomes" id="UP001597237"/>
    </source>
</evidence>
<name>A0ABW4N6P7_9CAUL</name>